<evidence type="ECO:0000313" key="2">
    <source>
        <dbReference type="EMBL" id="TXG65157.1"/>
    </source>
</evidence>
<dbReference type="AlphaFoldDB" id="A0A5C7I7N2"/>
<feature type="domain" description="F-box" evidence="1">
    <location>
        <begin position="439"/>
        <end position="485"/>
    </location>
</feature>
<dbReference type="SUPFAM" id="SSF81383">
    <property type="entry name" value="F-box domain"/>
    <property type="match status" value="1"/>
</dbReference>
<keyword evidence="3" id="KW-1185">Reference proteome</keyword>
<dbReference type="InterPro" id="IPR032675">
    <property type="entry name" value="LRR_dom_sf"/>
</dbReference>
<reference evidence="3" key="1">
    <citation type="journal article" date="2019" name="Gigascience">
        <title>De novo genome assembly of the endangered Acer yangbiense, a plant species with extremely small populations endemic to Yunnan Province, China.</title>
        <authorList>
            <person name="Yang J."/>
            <person name="Wariss H.M."/>
            <person name="Tao L."/>
            <person name="Zhang R."/>
            <person name="Yun Q."/>
            <person name="Hollingsworth P."/>
            <person name="Dao Z."/>
            <person name="Luo G."/>
            <person name="Guo H."/>
            <person name="Ma Y."/>
            <person name="Sun W."/>
        </authorList>
    </citation>
    <scope>NUCLEOTIDE SEQUENCE [LARGE SCALE GENOMIC DNA]</scope>
    <source>
        <strain evidence="3">cv. Malutang</strain>
    </source>
</reference>
<dbReference type="SMART" id="SM00256">
    <property type="entry name" value="FBOX"/>
    <property type="match status" value="1"/>
</dbReference>
<name>A0A5C7I7N2_9ROSI</name>
<dbReference type="Pfam" id="PF00646">
    <property type="entry name" value="F-box"/>
    <property type="match status" value="1"/>
</dbReference>
<dbReference type="InterPro" id="IPR001810">
    <property type="entry name" value="F-box_dom"/>
</dbReference>
<evidence type="ECO:0000259" key="1">
    <source>
        <dbReference type="PROSITE" id="PS50181"/>
    </source>
</evidence>
<dbReference type="Proteomes" id="UP000323000">
    <property type="component" value="Chromosome 3"/>
</dbReference>
<dbReference type="SUPFAM" id="SSF52058">
    <property type="entry name" value="L domain-like"/>
    <property type="match status" value="1"/>
</dbReference>
<evidence type="ECO:0000313" key="3">
    <source>
        <dbReference type="Proteomes" id="UP000323000"/>
    </source>
</evidence>
<sequence length="716" mass="80822">MMHNQVRLESLKIQCCGSLTSIVRGHLPSSLKRLEIVDCGKLECLRDDKEKSCTCSSDNTNASRLDDLQVSNCPSLTCLSMSGQLSKTVRSLCLMSVPKLESIAERFHNNASLESIFMWDCENLKSIPEGLHNLSCLQELYISDCSSIVCFPQGGLPKTILNVVIKNCKKLKSLPDGFHTLNSLRVLSVVQCPSITSFPEEGFPKNLTVLQISGGLNMYKPLVEWGLHNLTFLTSLQISGCPDAESFPQQEMGKLLPISLTHLTLENFPKLNCLSSDGFHSFNSLEQLWIKDCPNLRSFPEQGLPLLLMELYITNCPLLKEECKRDKGKYWSKISDIPSVHIDGRFIYDPEGETRNQLQLYDDESDDNVRISASIKGELPFEIVDAHQIQAQEMLKDVLEPPVQGVFAFLGVFPPSHTTRLDTKQKLRVYDYKNALNGLNYFNKLPEECVSAILSLTSPLDACRSSLVFSTFRSAMESDMVWDRFLPSDHSDMVLRSLTPLNFSSKKQLFQCLCNPLLIDGGKLSFNLEKSSGKKSYLLSARALSITWSNDPIYWCWVHMTESRFSEVAVLRTTNWLEIEGKIKTGMLSLNTKYGAYLVIKIRNNAYGLDSEKAELSVQVGDGQAWTGSTYLFGDNPDRKNVERLRSSSRLIEVDDDDDGEEQILREREDGWMEIELGEFFNGDDDQEVKMNFKEVKSYHLKGGLIVEGIEVRPKH</sequence>
<dbReference type="PROSITE" id="PS50181">
    <property type="entry name" value="FBOX"/>
    <property type="match status" value="1"/>
</dbReference>
<dbReference type="InterPro" id="IPR036047">
    <property type="entry name" value="F-box-like_dom_sf"/>
</dbReference>
<dbReference type="CDD" id="cd22162">
    <property type="entry name" value="F-box_AtSKIP3-like"/>
    <property type="match status" value="1"/>
</dbReference>
<organism evidence="2 3">
    <name type="scientific">Acer yangbiense</name>
    <dbReference type="NCBI Taxonomy" id="1000413"/>
    <lineage>
        <taxon>Eukaryota</taxon>
        <taxon>Viridiplantae</taxon>
        <taxon>Streptophyta</taxon>
        <taxon>Embryophyta</taxon>
        <taxon>Tracheophyta</taxon>
        <taxon>Spermatophyta</taxon>
        <taxon>Magnoliopsida</taxon>
        <taxon>eudicotyledons</taxon>
        <taxon>Gunneridae</taxon>
        <taxon>Pentapetalae</taxon>
        <taxon>rosids</taxon>
        <taxon>malvids</taxon>
        <taxon>Sapindales</taxon>
        <taxon>Sapindaceae</taxon>
        <taxon>Hippocastanoideae</taxon>
        <taxon>Acereae</taxon>
        <taxon>Acer</taxon>
    </lineage>
</organism>
<dbReference type="PANTHER" id="PTHR32278">
    <property type="entry name" value="F-BOX DOMAIN-CONTAINING PROTEIN"/>
    <property type="match status" value="1"/>
</dbReference>
<dbReference type="InterPro" id="IPR025886">
    <property type="entry name" value="PP2-like"/>
</dbReference>
<comment type="caution">
    <text evidence="2">The sequence shown here is derived from an EMBL/GenBank/DDBJ whole genome shotgun (WGS) entry which is preliminary data.</text>
</comment>
<dbReference type="Pfam" id="PF14299">
    <property type="entry name" value="PP2"/>
    <property type="match status" value="1"/>
</dbReference>
<proteinExistence type="predicted"/>
<dbReference type="Gene3D" id="3.80.10.10">
    <property type="entry name" value="Ribonuclease Inhibitor"/>
    <property type="match status" value="2"/>
</dbReference>
<accession>A0A5C7I7N2</accession>
<dbReference type="PANTHER" id="PTHR32278:SF15">
    <property type="entry name" value="F-BOX PROTEIN PP2-B13-RELATED"/>
    <property type="match status" value="1"/>
</dbReference>
<dbReference type="EMBL" id="VAHF01000003">
    <property type="protein sequence ID" value="TXG65157.1"/>
    <property type="molecule type" value="Genomic_DNA"/>
</dbReference>
<gene>
    <name evidence="2" type="ORF">EZV62_006432</name>
</gene>
<protein>
    <recommendedName>
        <fullName evidence="1">F-box domain-containing protein</fullName>
    </recommendedName>
</protein>
<dbReference type="OrthoDB" id="1918565at2759"/>